<dbReference type="SMART" id="SM01024">
    <property type="entry name" value="BCS1_N"/>
    <property type="match status" value="1"/>
</dbReference>
<comment type="subcellular location">
    <subcellularLocation>
        <location evidence="1">Mitochondrion inner membrane</location>
        <topology evidence="1">Single-pass membrane protein</topology>
    </subcellularLocation>
</comment>
<dbReference type="PROSITE" id="PS00674">
    <property type="entry name" value="AAA"/>
    <property type="match status" value="1"/>
</dbReference>
<feature type="compositionally biased region" description="Low complexity" evidence="5">
    <location>
        <begin position="476"/>
        <end position="498"/>
    </location>
</feature>
<dbReference type="OrthoDB" id="10251412at2759"/>
<comment type="caution">
    <text evidence="8">The sequence shown here is derived from an EMBL/GenBank/DDBJ whole genome shotgun (WGS) entry which is preliminary data.</text>
</comment>
<organism evidence="8 9">
    <name type="scientific">Cristinia sonorae</name>
    <dbReference type="NCBI Taxonomy" id="1940300"/>
    <lineage>
        <taxon>Eukaryota</taxon>
        <taxon>Fungi</taxon>
        <taxon>Dikarya</taxon>
        <taxon>Basidiomycota</taxon>
        <taxon>Agaricomycotina</taxon>
        <taxon>Agaricomycetes</taxon>
        <taxon>Agaricomycetidae</taxon>
        <taxon>Agaricales</taxon>
        <taxon>Pleurotineae</taxon>
        <taxon>Stephanosporaceae</taxon>
        <taxon>Cristinia</taxon>
    </lineage>
</organism>
<evidence type="ECO:0000259" key="6">
    <source>
        <dbReference type="SMART" id="SM00382"/>
    </source>
</evidence>
<dbReference type="Pfam" id="PF08740">
    <property type="entry name" value="BCS1_N"/>
    <property type="match status" value="1"/>
</dbReference>
<evidence type="ECO:0000256" key="1">
    <source>
        <dbReference type="ARBA" id="ARBA00004434"/>
    </source>
</evidence>
<dbReference type="InterPro" id="IPR014851">
    <property type="entry name" value="BCS1_N"/>
</dbReference>
<feature type="region of interest" description="Disordered" evidence="5">
    <location>
        <begin position="469"/>
        <end position="500"/>
    </location>
</feature>
<dbReference type="Pfam" id="PF00004">
    <property type="entry name" value="AAA"/>
    <property type="match status" value="2"/>
</dbReference>
<comment type="similarity">
    <text evidence="2">Belongs to the AAA ATPase family. BCS1 subfamily.</text>
</comment>
<dbReference type="InterPro" id="IPR003959">
    <property type="entry name" value="ATPase_AAA_core"/>
</dbReference>
<keyword evidence="3" id="KW-0999">Mitochondrion inner membrane</keyword>
<dbReference type="InterPro" id="IPR050747">
    <property type="entry name" value="Mitochondrial_chaperone_BCS1"/>
</dbReference>
<sequence>MDSSRLLQETFTIAKNMLVNLNPNTTATLFTNETIATPPSTENIPALVNALLTNVLSFSAFQDWVKLFALGSVLAALKQVGSEVLGSVVSVKDYLVDCCWITASFQEHDATYNWMMHWLSQNPKWSKARMVDVTTREFLSGQLRSDDEDESEEDKLKTRYLPTMSEPYSLWYKGTYIRVIREITNVTRNQETLRLEIFALRRSVLDDLVATARKACDASMEKHISLYAATSYGEWNHCTSRPKRAMESIILDPGLKETLLDDMRDFIASRRWYEDRGIPFRRGYLLHGAPGAGKTSLIHAVASELDLDVYILSLSRSGMDDDGLQELFSDLPRKCIVLMEDIDAAFRSRQGVTVEMDTGDSEGKPQVKEEEEDGSKEDAKSESDSSSSSGGKDNGVTLSGLLNALDGVAAQEGRILFATTNCYWKLDPALSRPGRMDVHVEFRLASRYQAEELYKRFYLPTAAEAEEAIAGEKSGEASTSKQSSHASSPSPESDSQVSAPSTAVLSLFSGPGHHKRAPQLTHEQILSLASRFADAIPEFQCSMGEFAGVLADVQDEAGRGGGGCSWMGRRGEGEECEEEGGVGEGDAVKARVGIKIIFRIYTQHKNMYQ</sequence>
<evidence type="ECO:0000256" key="3">
    <source>
        <dbReference type="ARBA" id="ARBA00022792"/>
    </source>
</evidence>
<dbReference type="PANTHER" id="PTHR23070">
    <property type="entry name" value="BCS1 AAA-TYPE ATPASE"/>
    <property type="match status" value="1"/>
</dbReference>
<dbReference type="GO" id="GO:0005743">
    <property type="term" value="C:mitochondrial inner membrane"/>
    <property type="evidence" value="ECO:0007669"/>
    <property type="project" value="UniProtKB-SubCell"/>
</dbReference>
<accession>A0A8K0UQU7</accession>
<feature type="region of interest" description="Disordered" evidence="5">
    <location>
        <begin position="353"/>
        <end position="394"/>
    </location>
</feature>
<gene>
    <name evidence="8" type="ORF">BXZ70DRAFT_66288</name>
</gene>
<dbReference type="SMART" id="SM00382">
    <property type="entry name" value="AAA"/>
    <property type="match status" value="1"/>
</dbReference>
<evidence type="ECO:0000256" key="5">
    <source>
        <dbReference type="SAM" id="MobiDB-lite"/>
    </source>
</evidence>
<keyword evidence="3" id="KW-0472">Membrane</keyword>
<dbReference type="GO" id="GO:0016887">
    <property type="term" value="F:ATP hydrolysis activity"/>
    <property type="evidence" value="ECO:0007669"/>
    <property type="project" value="InterPro"/>
</dbReference>
<dbReference type="InterPro" id="IPR027417">
    <property type="entry name" value="P-loop_NTPase"/>
</dbReference>
<dbReference type="Gene3D" id="3.40.50.300">
    <property type="entry name" value="P-loop containing nucleotide triphosphate hydrolases"/>
    <property type="match status" value="1"/>
</dbReference>
<dbReference type="SUPFAM" id="SSF52540">
    <property type="entry name" value="P-loop containing nucleoside triphosphate hydrolases"/>
    <property type="match status" value="1"/>
</dbReference>
<keyword evidence="3" id="KW-0496">Mitochondrion</keyword>
<dbReference type="InterPro" id="IPR003960">
    <property type="entry name" value="ATPase_AAA_CS"/>
</dbReference>
<feature type="domain" description="AAA+ ATPase" evidence="6">
    <location>
        <begin position="280"/>
        <end position="446"/>
    </location>
</feature>
<evidence type="ECO:0000256" key="2">
    <source>
        <dbReference type="ARBA" id="ARBA00007448"/>
    </source>
</evidence>
<dbReference type="EMBL" id="JAEVFJ010000010">
    <property type="protein sequence ID" value="KAH8102290.1"/>
    <property type="molecule type" value="Genomic_DNA"/>
</dbReference>
<keyword evidence="4" id="KW-0067">ATP-binding</keyword>
<keyword evidence="9" id="KW-1185">Reference proteome</keyword>
<proteinExistence type="inferred from homology"/>
<feature type="domain" description="BCS1 N-terminal" evidence="7">
    <location>
        <begin position="68"/>
        <end position="249"/>
    </location>
</feature>
<evidence type="ECO:0000313" key="8">
    <source>
        <dbReference type="EMBL" id="KAH8102290.1"/>
    </source>
</evidence>
<reference evidence="8" key="1">
    <citation type="journal article" date="2021" name="New Phytol.">
        <title>Evolutionary innovations through gain and loss of genes in the ectomycorrhizal Boletales.</title>
        <authorList>
            <person name="Wu G."/>
            <person name="Miyauchi S."/>
            <person name="Morin E."/>
            <person name="Kuo A."/>
            <person name="Drula E."/>
            <person name="Varga T."/>
            <person name="Kohler A."/>
            <person name="Feng B."/>
            <person name="Cao Y."/>
            <person name="Lipzen A."/>
            <person name="Daum C."/>
            <person name="Hundley H."/>
            <person name="Pangilinan J."/>
            <person name="Johnson J."/>
            <person name="Barry K."/>
            <person name="LaButti K."/>
            <person name="Ng V."/>
            <person name="Ahrendt S."/>
            <person name="Min B."/>
            <person name="Choi I.G."/>
            <person name="Park H."/>
            <person name="Plett J.M."/>
            <person name="Magnuson J."/>
            <person name="Spatafora J.W."/>
            <person name="Nagy L.G."/>
            <person name="Henrissat B."/>
            <person name="Grigoriev I.V."/>
            <person name="Yang Z.L."/>
            <person name="Xu J."/>
            <person name="Martin F.M."/>
        </authorList>
    </citation>
    <scope>NUCLEOTIDE SEQUENCE</scope>
    <source>
        <strain evidence="8">KKN 215</strain>
    </source>
</reference>
<evidence type="ECO:0000313" key="9">
    <source>
        <dbReference type="Proteomes" id="UP000813824"/>
    </source>
</evidence>
<dbReference type="InterPro" id="IPR003593">
    <property type="entry name" value="AAA+_ATPase"/>
</dbReference>
<evidence type="ECO:0000256" key="4">
    <source>
        <dbReference type="RuleBase" id="RU003651"/>
    </source>
</evidence>
<protein>
    <submittedName>
        <fullName evidence="8">P-loop containing nucleoside triphosphate hydrolase protein</fullName>
    </submittedName>
</protein>
<keyword evidence="4" id="KW-0547">Nucleotide-binding</keyword>
<dbReference type="AlphaFoldDB" id="A0A8K0UQU7"/>
<dbReference type="Proteomes" id="UP000813824">
    <property type="component" value="Unassembled WGS sequence"/>
</dbReference>
<dbReference type="GO" id="GO:0005524">
    <property type="term" value="F:ATP binding"/>
    <property type="evidence" value="ECO:0007669"/>
    <property type="project" value="UniProtKB-KW"/>
</dbReference>
<keyword evidence="8" id="KW-0378">Hydrolase</keyword>
<evidence type="ECO:0000259" key="7">
    <source>
        <dbReference type="SMART" id="SM01024"/>
    </source>
</evidence>
<name>A0A8K0UQU7_9AGAR</name>